<reference evidence="9 10" key="1">
    <citation type="journal article" date="2020" name="Mol. Plant">
        <title>The Chromosome-Based Rubber Tree Genome Provides New Insights into Spurge Genome Evolution and Rubber Biosynthesis.</title>
        <authorList>
            <person name="Liu J."/>
            <person name="Shi C."/>
            <person name="Shi C.C."/>
            <person name="Li W."/>
            <person name="Zhang Q.J."/>
            <person name="Zhang Y."/>
            <person name="Li K."/>
            <person name="Lu H.F."/>
            <person name="Shi C."/>
            <person name="Zhu S.T."/>
            <person name="Xiao Z.Y."/>
            <person name="Nan H."/>
            <person name="Yue Y."/>
            <person name="Zhu X.G."/>
            <person name="Wu Y."/>
            <person name="Hong X.N."/>
            <person name="Fan G.Y."/>
            <person name="Tong Y."/>
            <person name="Zhang D."/>
            <person name="Mao C.L."/>
            <person name="Liu Y.L."/>
            <person name="Hao S.J."/>
            <person name="Liu W.Q."/>
            <person name="Lv M.Q."/>
            <person name="Zhang H.B."/>
            <person name="Liu Y."/>
            <person name="Hu-Tang G.R."/>
            <person name="Wang J.P."/>
            <person name="Wang J.H."/>
            <person name="Sun Y.H."/>
            <person name="Ni S.B."/>
            <person name="Chen W.B."/>
            <person name="Zhang X.C."/>
            <person name="Jiao Y.N."/>
            <person name="Eichler E.E."/>
            <person name="Li G.H."/>
            <person name="Liu X."/>
            <person name="Gao L.Z."/>
        </authorList>
    </citation>
    <scope>NUCLEOTIDE SEQUENCE [LARGE SCALE GENOMIC DNA]</scope>
    <source>
        <strain evidence="10">cv. GT1</strain>
        <tissue evidence="9">Leaf</tissue>
    </source>
</reference>
<evidence type="ECO:0000256" key="7">
    <source>
        <dbReference type="SAM" id="MobiDB-lite"/>
    </source>
</evidence>
<dbReference type="Proteomes" id="UP000467840">
    <property type="component" value="Chromosome 8"/>
</dbReference>
<keyword evidence="4" id="KW-0493">Microtubule</keyword>
<evidence type="ECO:0000256" key="4">
    <source>
        <dbReference type="ARBA" id="ARBA00022701"/>
    </source>
</evidence>
<dbReference type="InterPro" id="IPR036188">
    <property type="entry name" value="FAD/NAD-bd_sf"/>
</dbReference>
<evidence type="ECO:0000259" key="8">
    <source>
        <dbReference type="Pfam" id="PF06886"/>
    </source>
</evidence>
<feature type="coiled-coil region" evidence="6">
    <location>
        <begin position="185"/>
        <end position="219"/>
    </location>
</feature>
<feature type="region of interest" description="Disordered" evidence="7">
    <location>
        <begin position="423"/>
        <end position="444"/>
    </location>
</feature>
<dbReference type="InterPro" id="IPR027329">
    <property type="entry name" value="TPX2_C"/>
</dbReference>
<organism evidence="9 10">
    <name type="scientific">Hevea brasiliensis</name>
    <name type="common">Para rubber tree</name>
    <name type="synonym">Siphonia brasiliensis</name>
    <dbReference type="NCBI Taxonomy" id="3981"/>
    <lineage>
        <taxon>Eukaryota</taxon>
        <taxon>Viridiplantae</taxon>
        <taxon>Streptophyta</taxon>
        <taxon>Embryophyta</taxon>
        <taxon>Tracheophyta</taxon>
        <taxon>Spermatophyta</taxon>
        <taxon>Magnoliopsida</taxon>
        <taxon>eudicotyledons</taxon>
        <taxon>Gunneridae</taxon>
        <taxon>Pentapetalae</taxon>
        <taxon>rosids</taxon>
        <taxon>fabids</taxon>
        <taxon>Malpighiales</taxon>
        <taxon>Euphorbiaceae</taxon>
        <taxon>Crotonoideae</taxon>
        <taxon>Micrandreae</taxon>
        <taxon>Hevea</taxon>
    </lineage>
</organism>
<evidence type="ECO:0000256" key="5">
    <source>
        <dbReference type="ARBA" id="ARBA00023212"/>
    </source>
</evidence>
<dbReference type="PANTHER" id="PTHR16128:SF8">
    <property type="entry name" value="EXPRESSED PROTEIN"/>
    <property type="match status" value="1"/>
</dbReference>
<dbReference type="GO" id="GO:0005874">
    <property type="term" value="C:microtubule"/>
    <property type="evidence" value="ECO:0007669"/>
    <property type="project" value="UniProtKB-KW"/>
</dbReference>
<evidence type="ECO:0000256" key="2">
    <source>
        <dbReference type="ARBA" id="ARBA00005885"/>
    </source>
</evidence>
<gene>
    <name evidence="9" type="ORF">GH714_002359</name>
</gene>
<comment type="similarity">
    <text evidence="2">Belongs to the TPX2 family.</text>
</comment>
<dbReference type="SUPFAM" id="SSF51905">
    <property type="entry name" value="FAD/NAD(P)-binding domain"/>
    <property type="match status" value="1"/>
</dbReference>
<dbReference type="Gene3D" id="3.50.50.60">
    <property type="entry name" value="FAD/NAD(P)-binding domain"/>
    <property type="match status" value="1"/>
</dbReference>
<feature type="compositionally biased region" description="Basic and acidic residues" evidence="7">
    <location>
        <begin position="40"/>
        <end position="51"/>
    </location>
</feature>
<evidence type="ECO:0000256" key="3">
    <source>
        <dbReference type="ARBA" id="ARBA00022490"/>
    </source>
</evidence>
<feature type="compositionally biased region" description="Basic and acidic residues" evidence="7">
    <location>
        <begin position="79"/>
        <end position="96"/>
    </location>
</feature>
<dbReference type="PANTHER" id="PTHR16128">
    <property type="entry name" value="FAD/NAD(P)-BINDING OXIDOREDUCTASE FAMILY PROTEIN"/>
    <property type="match status" value="1"/>
</dbReference>
<keyword evidence="10" id="KW-1185">Reference proteome</keyword>
<sequence length="770" mass="84466">MGLELADEEMDRKPNGAVVKSNGVSHDKVNALPKTSGHSVEAKDYEEKECTAEDSVIQNHNQKQDVLGIKNTNFNPDQAEGKDEKPGALKSNDDKNSVFLLQNPVERDMHRDSILSPSHLLWQLKNVLPNSPSTARKPLNPDNKKLPDEEDNCSSLAMCSTAASVRTVKSITIGTAPTFRSTERAEKRKEFYAKLEEKHRALEAERNQAEARSKEEHQAAIKQLRKSMVIKAKPVPSFYYEPPPPKVELKKLPLTRPVSPKLNRRKSCSDAIQSSKDDVGKHCARHSMGNHKEDLNIAATAKTKVQNSAQNINGTRKAKDRSKQEHVTAKVVPDKIIEETKEDITTLFTFSAAEDVTGRDRVPVISPDVSFSLHNYEQPCSLSLLLFLSFFSYCPALKLHRKPLASTIFTSSSSKTSTLICSSKPNNGRKPISRKGKKSSYGTSRRSILKKTFTQEHVTFTFPVADDPHVGIIGGGMAGLVCALSLEKIGIKSTVFDTVVSNPQFAELVDSWLEKGLIRQWQGTIGELEVGGQFVPLPSLPPKYVGVNGMRPLADSLPSQKLDLSSIWALLAAFEDPLPIPSGAPPFEGAFVKGVDSVSWMGNNSMKLFSKNNSTHCWTIFSTAAFGRRNKVPQENIPSATAEKVKTAMLEGVEAALGIPKSSLQMPYYSRLQLWGAALPTNSPGIPFIFDPHGRAGICGDWLLGSNLESAALSGMALANHIGDFLRSDGGRPEEFAVGLHNEFHLLKGTTLDNFQGWNPKGTSTLELNQ</sequence>
<comment type="subcellular location">
    <subcellularLocation>
        <location evidence="1">Cytoplasm</location>
        <location evidence="1">Cytoskeleton</location>
    </subcellularLocation>
</comment>
<dbReference type="EMBL" id="JAAGAX010000016">
    <property type="protein sequence ID" value="KAF2287696.1"/>
    <property type="molecule type" value="Genomic_DNA"/>
</dbReference>
<dbReference type="AlphaFoldDB" id="A0A6A6KHQ6"/>
<evidence type="ECO:0000313" key="9">
    <source>
        <dbReference type="EMBL" id="KAF2287696.1"/>
    </source>
</evidence>
<feature type="domain" description="TPX2 C-terminal" evidence="8">
    <location>
        <begin position="178"/>
        <end position="247"/>
    </location>
</feature>
<name>A0A6A6KHQ6_HEVBR</name>
<evidence type="ECO:0000313" key="10">
    <source>
        <dbReference type="Proteomes" id="UP000467840"/>
    </source>
</evidence>
<comment type="caution">
    <text evidence="9">The sequence shown here is derived from an EMBL/GenBank/DDBJ whole genome shotgun (WGS) entry which is preliminary data.</text>
</comment>
<keyword evidence="6" id="KW-0175">Coiled coil</keyword>
<dbReference type="Pfam" id="PF06886">
    <property type="entry name" value="TPX2"/>
    <property type="match status" value="1"/>
</dbReference>
<keyword evidence="5" id="KW-0206">Cytoskeleton</keyword>
<evidence type="ECO:0000256" key="1">
    <source>
        <dbReference type="ARBA" id="ARBA00004245"/>
    </source>
</evidence>
<protein>
    <recommendedName>
        <fullName evidence="8">TPX2 C-terminal domain-containing protein</fullName>
    </recommendedName>
</protein>
<accession>A0A6A6KHQ6</accession>
<keyword evidence="3" id="KW-0963">Cytoplasm</keyword>
<feature type="region of interest" description="Disordered" evidence="7">
    <location>
        <begin position="129"/>
        <end position="149"/>
    </location>
</feature>
<feature type="region of interest" description="Disordered" evidence="7">
    <location>
        <begin position="1"/>
        <end position="96"/>
    </location>
</feature>
<proteinExistence type="inferred from homology"/>
<evidence type="ECO:0000256" key="6">
    <source>
        <dbReference type="SAM" id="Coils"/>
    </source>
</evidence>
<dbReference type="Gene3D" id="3.90.660.10">
    <property type="match status" value="1"/>
</dbReference>